<dbReference type="KEGG" id="fso:Fsol_00432"/>
<gene>
    <name evidence="1" type="ORF">Fsol_00432</name>
</gene>
<dbReference type="EMBL" id="CP025989">
    <property type="protein sequence ID" value="AWD33227.1"/>
    <property type="molecule type" value="Genomic_DNA"/>
</dbReference>
<evidence type="ECO:0000313" key="1">
    <source>
        <dbReference type="EMBL" id="AWD33227.1"/>
    </source>
</evidence>
<keyword evidence="2" id="KW-1185">Reference proteome</keyword>
<sequence length="236" mass="27730">MTLNQVAIFYESLNVILSENGLADCELRIKEGSLITKITAFLTEFLRTKANDIAFDMICDWFIKPSTTTSKLAIIAFLHVSSATLRYFTVRVGENSKVIYDKSNIKQRRKELQASYEQDKKREKSEEKVQSLQMQFMSRHESIKRMTHAEKDAIEKKEVKFTAKFDDPRYEGIKYEIQVIIPVELWDDVKIEKGKYYSFTAHGILYRGRKRYEKLKVEEIVNKVSIRKEKNLSLNY</sequence>
<evidence type="ECO:0000313" key="2">
    <source>
        <dbReference type="Proteomes" id="UP000244519"/>
    </source>
</evidence>
<dbReference type="Proteomes" id="UP000244519">
    <property type="component" value="Chromosome"/>
</dbReference>
<name>A0A2U8BSB4_9RICK</name>
<reference evidence="1 2" key="1">
    <citation type="journal article" date="2018" name="Genome Biol. Evol.">
        <title>The Genome Sequence of "Candidatus Fokinia solitaria": Insights on Reductive Evolution in Rickettsiales.</title>
        <authorList>
            <person name="Floriano A.M."/>
            <person name="Castelli M."/>
            <person name="Krenek S."/>
            <person name="Berendonk T.U."/>
            <person name="Bazzocchi C."/>
            <person name="Petroni G."/>
            <person name="Sassera D."/>
        </authorList>
    </citation>
    <scope>NUCLEOTIDE SEQUENCE [LARGE SCALE GENOMIC DNA]</scope>
    <source>
        <strain evidence="1">Rio ETE_ALG 3VII</strain>
    </source>
</reference>
<protein>
    <submittedName>
        <fullName evidence="1">Uncharacterized protein</fullName>
    </submittedName>
</protein>
<proteinExistence type="predicted"/>
<organism evidence="1 2">
    <name type="scientific">Candidatus Fokinia solitaria</name>
    <dbReference type="NCBI Taxonomy" id="1802984"/>
    <lineage>
        <taxon>Bacteria</taxon>
        <taxon>Pseudomonadati</taxon>
        <taxon>Pseudomonadota</taxon>
        <taxon>Alphaproteobacteria</taxon>
        <taxon>Rickettsiales</taxon>
        <taxon>Candidatus Midichloriaceae</taxon>
        <taxon>Candidatus Fokinia</taxon>
    </lineage>
</organism>
<dbReference type="AlphaFoldDB" id="A0A2U8BSB4"/>
<accession>A0A2U8BSB4</accession>